<accession>A0A3N0CGR3</accession>
<evidence type="ECO:0000256" key="12">
    <source>
        <dbReference type="RuleBase" id="RU003476"/>
    </source>
</evidence>
<dbReference type="Gene3D" id="3.90.79.10">
    <property type="entry name" value="Nucleoside Triphosphate Pyrophosphohydrolase"/>
    <property type="match status" value="1"/>
</dbReference>
<sequence>MLVVGVAIVRAGRVLAARRTSGGWEFPGGKVEPGEDPAATAVREIAEELGCVVEVTGWLDGVVPIREGLELRVATAQLVDGEPVPNAGDHDELRWLAGPEIGAVEWLAADRPFVVEITALIVEGPD</sequence>
<organism evidence="14 15">
    <name type="scientific">Nocardioides marmoriginsengisoli</name>
    <dbReference type="NCBI Taxonomy" id="661483"/>
    <lineage>
        <taxon>Bacteria</taxon>
        <taxon>Bacillati</taxon>
        <taxon>Actinomycetota</taxon>
        <taxon>Actinomycetes</taxon>
        <taxon>Propionibacteriales</taxon>
        <taxon>Nocardioidaceae</taxon>
        <taxon>Nocardioides</taxon>
    </lineage>
</organism>
<dbReference type="InterPro" id="IPR020476">
    <property type="entry name" value="Nudix_hydrolase"/>
</dbReference>
<keyword evidence="9" id="KW-0234">DNA repair</keyword>
<dbReference type="RefSeq" id="WP_123227921.1">
    <property type="nucleotide sequence ID" value="NZ_RJSE01000007.1"/>
</dbReference>
<dbReference type="GO" id="GO:0044715">
    <property type="term" value="F:8-oxo-dGDP phosphatase activity"/>
    <property type="evidence" value="ECO:0007669"/>
    <property type="project" value="TreeGrafter"/>
</dbReference>
<dbReference type="GO" id="GO:0008413">
    <property type="term" value="F:8-oxo-7,8-dihydroguanosine triphosphate pyrophosphatase activity"/>
    <property type="evidence" value="ECO:0007669"/>
    <property type="project" value="TreeGrafter"/>
</dbReference>
<dbReference type="GO" id="GO:0006260">
    <property type="term" value="P:DNA replication"/>
    <property type="evidence" value="ECO:0007669"/>
    <property type="project" value="UniProtKB-KW"/>
</dbReference>
<keyword evidence="15" id="KW-1185">Reference proteome</keyword>
<dbReference type="AlphaFoldDB" id="A0A3N0CGR3"/>
<keyword evidence="8" id="KW-0460">Magnesium</keyword>
<evidence type="ECO:0000313" key="15">
    <source>
        <dbReference type="Proteomes" id="UP000267128"/>
    </source>
</evidence>
<evidence type="ECO:0000256" key="6">
    <source>
        <dbReference type="ARBA" id="ARBA00022763"/>
    </source>
</evidence>
<dbReference type="PANTHER" id="PTHR47707:SF1">
    <property type="entry name" value="NUDIX HYDROLASE FAMILY PROTEIN"/>
    <property type="match status" value="1"/>
</dbReference>
<dbReference type="Proteomes" id="UP000267128">
    <property type="component" value="Unassembled WGS sequence"/>
</dbReference>
<evidence type="ECO:0000256" key="7">
    <source>
        <dbReference type="ARBA" id="ARBA00022801"/>
    </source>
</evidence>
<comment type="similarity">
    <text evidence="2 12">Belongs to the Nudix hydrolase family.</text>
</comment>
<evidence type="ECO:0000256" key="4">
    <source>
        <dbReference type="ARBA" id="ARBA00022705"/>
    </source>
</evidence>
<dbReference type="GO" id="GO:0044716">
    <property type="term" value="F:8-oxo-GDP phosphatase activity"/>
    <property type="evidence" value="ECO:0007669"/>
    <property type="project" value="TreeGrafter"/>
</dbReference>
<dbReference type="OrthoDB" id="9804442at2"/>
<dbReference type="GO" id="GO:0006281">
    <property type="term" value="P:DNA repair"/>
    <property type="evidence" value="ECO:0007669"/>
    <property type="project" value="UniProtKB-KW"/>
</dbReference>
<keyword evidence="5" id="KW-0479">Metal-binding</keyword>
<keyword evidence="6" id="KW-0227">DNA damage</keyword>
<keyword evidence="7 12" id="KW-0378">Hydrolase</keyword>
<evidence type="ECO:0000259" key="13">
    <source>
        <dbReference type="PROSITE" id="PS51462"/>
    </source>
</evidence>
<evidence type="ECO:0000256" key="11">
    <source>
        <dbReference type="ARBA" id="ARBA00038905"/>
    </source>
</evidence>
<proteinExistence type="inferred from homology"/>
<comment type="catalytic activity">
    <reaction evidence="10">
        <text>8-oxo-dGTP + H2O = 8-oxo-dGMP + diphosphate + H(+)</text>
        <dbReference type="Rhea" id="RHEA:31575"/>
        <dbReference type="ChEBI" id="CHEBI:15377"/>
        <dbReference type="ChEBI" id="CHEBI:15378"/>
        <dbReference type="ChEBI" id="CHEBI:33019"/>
        <dbReference type="ChEBI" id="CHEBI:63224"/>
        <dbReference type="ChEBI" id="CHEBI:77896"/>
        <dbReference type="EC" id="3.6.1.55"/>
    </reaction>
</comment>
<dbReference type="InterPro" id="IPR020084">
    <property type="entry name" value="NUDIX_hydrolase_CS"/>
</dbReference>
<protein>
    <recommendedName>
        <fullName evidence="11">8-oxo-dGTP diphosphatase</fullName>
        <ecNumber evidence="11">3.6.1.55</ecNumber>
    </recommendedName>
</protein>
<name>A0A3N0CGR3_9ACTN</name>
<evidence type="ECO:0000256" key="3">
    <source>
        <dbReference type="ARBA" id="ARBA00022457"/>
    </source>
</evidence>
<keyword evidence="3" id="KW-0515">Mutator protein</keyword>
<evidence type="ECO:0000256" key="9">
    <source>
        <dbReference type="ARBA" id="ARBA00023204"/>
    </source>
</evidence>
<evidence type="ECO:0000313" key="14">
    <source>
        <dbReference type="EMBL" id="RNL62625.1"/>
    </source>
</evidence>
<comment type="cofactor">
    <cofactor evidence="1">
        <name>Mg(2+)</name>
        <dbReference type="ChEBI" id="CHEBI:18420"/>
    </cofactor>
</comment>
<evidence type="ECO:0000256" key="10">
    <source>
        <dbReference type="ARBA" id="ARBA00035861"/>
    </source>
</evidence>
<dbReference type="PROSITE" id="PS51462">
    <property type="entry name" value="NUDIX"/>
    <property type="match status" value="1"/>
</dbReference>
<feature type="domain" description="Nudix hydrolase" evidence="13">
    <location>
        <begin position="1"/>
        <end position="121"/>
    </location>
</feature>
<evidence type="ECO:0000256" key="8">
    <source>
        <dbReference type="ARBA" id="ARBA00022842"/>
    </source>
</evidence>
<dbReference type="EMBL" id="RJSE01000007">
    <property type="protein sequence ID" value="RNL62625.1"/>
    <property type="molecule type" value="Genomic_DNA"/>
</dbReference>
<reference evidence="14 15" key="1">
    <citation type="submission" date="2018-11" db="EMBL/GenBank/DDBJ databases">
        <authorList>
            <person name="Li F."/>
        </authorList>
    </citation>
    <scope>NUCLEOTIDE SEQUENCE [LARGE SCALE GENOMIC DNA]</scope>
    <source>
        <strain evidence="14 15">Gsoil 097</strain>
    </source>
</reference>
<dbReference type="GO" id="GO:0035539">
    <property type="term" value="F:8-oxo-7,8-dihydrodeoxyguanosine triphosphate pyrophosphatase activity"/>
    <property type="evidence" value="ECO:0007669"/>
    <property type="project" value="UniProtKB-EC"/>
</dbReference>
<dbReference type="SUPFAM" id="SSF55811">
    <property type="entry name" value="Nudix"/>
    <property type="match status" value="1"/>
</dbReference>
<evidence type="ECO:0000256" key="1">
    <source>
        <dbReference type="ARBA" id="ARBA00001946"/>
    </source>
</evidence>
<evidence type="ECO:0000256" key="2">
    <source>
        <dbReference type="ARBA" id="ARBA00005582"/>
    </source>
</evidence>
<gene>
    <name evidence="14" type="ORF">EFK50_12750</name>
</gene>
<dbReference type="Pfam" id="PF00293">
    <property type="entry name" value="NUDIX"/>
    <property type="match status" value="1"/>
</dbReference>
<comment type="caution">
    <text evidence="14">The sequence shown here is derived from an EMBL/GenBank/DDBJ whole genome shotgun (WGS) entry which is preliminary data.</text>
</comment>
<dbReference type="InterPro" id="IPR047127">
    <property type="entry name" value="MutT-like"/>
</dbReference>
<keyword evidence="4" id="KW-0235">DNA replication</keyword>
<evidence type="ECO:0000256" key="5">
    <source>
        <dbReference type="ARBA" id="ARBA00022723"/>
    </source>
</evidence>
<dbReference type="InterPro" id="IPR015797">
    <property type="entry name" value="NUDIX_hydrolase-like_dom_sf"/>
</dbReference>
<dbReference type="PROSITE" id="PS00893">
    <property type="entry name" value="NUDIX_BOX"/>
    <property type="match status" value="1"/>
</dbReference>
<dbReference type="PRINTS" id="PR00502">
    <property type="entry name" value="NUDIXFAMILY"/>
</dbReference>
<dbReference type="GO" id="GO:0046872">
    <property type="term" value="F:metal ion binding"/>
    <property type="evidence" value="ECO:0007669"/>
    <property type="project" value="UniProtKB-KW"/>
</dbReference>
<dbReference type="EC" id="3.6.1.55" evidence="11"/>
<dbReference type="InterPro" id="IPR000086">
    <property type="entry name" value="NUDIX_hydrolase_dom"/>
</dbReference>
<dbReference type="PANTHER" id="PTHR47707">
    <property type="entry name" value="8-OXO-DGTP DIPHOSPHATASE"/>
    <property type="match status" value="1"/>
</dbReference>